<dbReference type="GO" id="GO:0009295">
    <property type="term" value="C:nucleoid"/>
    <property type="evidence" value="ECO:0007669"/>
    <property type="project" value="UniProtKB-SubCell"/>
</dbReference>
<evidence type="ECO:0000256" key="2">
    <source>
        <dbReference type="ARBA" id="ARBA00010610"/>
    </source>
</evidence>
<proteinExistence type="inferred from homology"/>
<comment type="caution">
    <text evidence="6">The sequence shown here is derived from an EMBL/GenBank/DDBJ whole genome shotgun (WGS) entry which is preliminary data.</text>
</comment>
<dbReference type="InterPro" id="IPR037150">
    <property type="entry name" value="H-NS_C_dom_sf"/>
</dbReference>
<accession>A0ABD4STV2</accession>
<dbReference type="RefSeq" id="WP_232054598.1">
    <property type="nucleotide sequence ID" value="NZ_CP022115.1"/>
</dbReference>
<reference evidence="6 7" key="1">
    <citation type="submission" date="2021-10" db="EMBL/GenBank/DDBJ databases">
        <title>Whole-genome sequencing analysis of Laribacter hongkongensis: virulence gene profiles, carbohydrate-active enzyme prediction, and antimicrobial resistance characterization.</title>
        <authorList>
            <person name="Yuan P."/>
            <person name="Zhan Y."/>
            <person name="Chen D."/>
        </authorList>
    </citation>
    <scope>NUCLEOTIDE SEQUENCE [LARGE SCALE GENOMIC DNA]</scope>
    <source>
        <strain evidence="6 7">W67</strain>
    </source>
</reference>
<evidence type="ECO:0000256" key="3">
    <source>
        <dbReference type="ARBA" id="ARBA00022490"/>
    </source>
</evidence>
<evidence type="ECO:0000313" key="7">
    <source>
        <dbReference type="Proteomes" id="UP001200247"/>
    </source>
</evidence>
<evidence type="ECO:0000259" key="5">
    <source>
        <dbReference type="SMART" id="SM00528"/>
    </source>
</evidence>
<organism evidence="6 7">
    <name type="scientific">Laribacter hongkongensis</name>
    <dbReference type="NCBI Taxonomy" id="168471"/>
    <lineage>
        <taxon>Bacteria</taxon>
        <taxon>Pseudomonadati</taxon>
        <taxon>Pseudomonadota</taxon>
        <taxon>Betaproteobacteria</taxon>
        <taxon>Neisseriales</taxon>
        <taxon>Aquaspirillaceae</taxon>
        <taxon>Laribacter</taxon>
    </lineage>
</organism>
<evidence type="ECO:0000256" key="4">
    <source>
        <dbReference type="ARBA" id="ARBA00023125"/>
    </source>
</evidence>
<dbReference type="EMBL" id="JAJAXM010000043">
    <property type="protein sequence ID" value="MCG9027220.1"/>
    <property type="molecule type" value="Genomic_DNA"/>
</dbReference>
<dbReference type="Pfam" id="PF00816">
    <property type="entry name" value="Histone_HNS"/>
    <property type="match status" value="1"/>
</dbReference>
<dbReference type="SUPFAM" id="SSF81273">
    <property type="entry name" value="H-NS histone-like proteins"/>
    <property type="match status" value="1"/>
</dbReference>
<keyword evidence="3" id="KW-0963">Cytoplasm</keyword>
<comment type="subcellular location">
    <subcellularLocation>
        <location evidence="1">Cytoplasm</location>
        <location evidence="1">Nucleoid</location>
    </subcellularLocation>
</comment>
<comment type="similarity">
    <text evidence="2">Belongs to the histone-like protein H-NS family.</text>
</comment>
<dbReference type="Proteomes" id="UP001200247">
    <property type="component" value="Unassembled WGS sequence"/>
</dbReference>
<gene>
    <name evidence="6" type="ORF">LH440_15200</name>
</gene>
<sequence length="118" mass="13489">MLYASELSGCQKKDCQMDFQAMDYVELLKLKEQLDAEIKHRESEEKLKARKQILDLAKTYGLELSDLLSKGGAAVRKPAEAKYRHPDDANVTWSGRGRKPHWVEKWLAEGKSLEDLAI</sequence>
<dbReference type="PANTHER" id="PTHR38097:SF2">
    <property type="entry name" value="DNA-BINDING PROTEIN STPA"/>
    <property type="match status" value="1"/>
</dbReference>
<protein>
    <submittedName>
        <fullName evidence="6">H-NS histone family protein</fullName>
    </submittedName>
</protein>
<evidence type="ECO:0000313" key="6">
    <source>
        <dbReference type="EMBL" id="MCG9027220.1"/>
    </source>
</evidence>
<feature type="domain" description="DNA-binding protein H-NS-like C-terminal" evidence="5">
    <location>
        <begin position="73"/>
        <end position="118"/>
    </location>
</feature>
<evidence type="ECO:0000256" key="1">
    <source>
        <dbReference type="ARBA" id="ARBA00004453"/>
    </source>
</evidence>
<dbReference type="PANTHER" id="PTHR38097">
    <property type="match status" value="1"/>
</dbReference>
<name>A0ABD4STV2_9NEIS</name>
<dbReference type="Gene3D" id="4.10.430.10">
    <property type="entry name" value="Histone-like protein H-NS, C-terminal domain"/>
    <property type="match status" value="1"/>
</dbReference>
<keyword evidence="4" id="KW-0238">DNA-binding</keyword>
<dbReference type="SMART" id="SM00528">
    <property type="entry name" value="HNS"/>
    <property type="match status" value="1"/>
</dbReference>
<dbReference type="InterPro" id="IPR027444">
    <property type="entry name" value="H-NS_C_dom"/>
</dbReference>
<dbReference type="AlphaFoldDB" id="A0ABD4STV2"/>
<dbReference type="GO" id="GO:0003677">
    <property type="term" value="F:DNA binding"/>
    <property type="evidence" value="ECO:0007669"/>
    <property type="project" value="UniProtKB-KW"/>
</dbReference>